<feature type="domain" description="DUF3741" evidence="2">
    <location>
        <begin position="236"/>
        <end position="268"/>
    </location>
</feature>
<dbReference type="Pfam" id="PF14309">
    <property type="entry name" value="DUF4378"/>
    <property type="match status" value="1"/>
</dbReference>
<feature type="region of interest" description="Disordered" evidence="1">
    <location>
        <begin position="1"/>
        <end position="20"/>
    </location>
</feature>
<name>A0A498JNZ0_MALDO</name>
<evidence type="ECO:0000256" key="1">
    <source>
        <dbReference type="SAM" id="MobiDB-lite"/>
    </source>
</evidence>
<feature type="region of interest" description="Disordered" evidence="1">
    <location>
        <begin position="124"/>
        <end position="182"/>
    </location>
</feature>
<dbReference type="Pfam" id="PF12552">
    <property type="entry name" value="DUF3741"/>
    <property type="match status" value="1"/>
</dbReference>
<feature type="region of interest" description="Disordered" evidence="1">
    <location>
        <begin position="669"/>
        <end position="727"/>
    </location>
</feature>
<dbReference type="InterPro" id="IPR022212">
    <property type="entry name" value="DUF3741"/>
</dbReference>
<dbReference type="InterPro" id="IPR025486">
    <property type="entry name" value="DUF4378"/>
</dbReference>
<evidence type="ECO:0000313" key="5">
    <source>
        <dbReference type="Proteomes" id="UP000290289"/>
    </source>
</evidence>
<organism evidence="4 5">
    <name type="scientific">Malus domestica</name>
    <name type="common">Apple</name>
    <name type="synonym">Pyrus malus</name>
    <dbReference type="NCBI Taxonomy" id="3750"/>
    <lineage>
        <taxon>Eukaryota</taxon>
        <taxon>Viridiplantae</taxon>
        <taxon>Streptophyta</taxon>
        <taxon>Embryophyta</taxon>
        <taxon>Tracheophyta</taxon>
        <taxon>Spermatophyta</taxon>
        <taxon>Magnoliopsida</taxon>
        <taxon>eudicotyledons</taxon>
        <taxon>Gunneridae</taxon>
        <taxon>Pentapetalae</taxon>
        <taxon>rosids</taxon>
        <taxon>fabids</taxon>
        <taxon>Rosales</taxon>
        <taxon>Rosaceae</taxon>
        <taxon>Amygdaloideae</taxon>
        <taxon>Maleae</taxon>
        <taxon>Malus</taxon>
    </lineage>
</organism>
<proteinExistence type="predicted"/>
<dbReference type="PANTHER" id="PTHR47212:SF2">
    <property type="entry name" value="DUF3741 DOMAIN-CONTAINING PROTEIN"/>
    <property type="match status" value="1"/>
</dbReference>
<feature type="domain" description="DUF4378" evidence="3">
    <location>
        <begin position="778"/>
        <end position="914"/>
    </location>
</feature>
<feature type="compositionally biased region" description="Basic and acidic residues" evidence="1">
    <location>
        <begin position="712"/>
        <end position="725"/>
    </location>
</feature>
<dbReference type="AlphaFoldDB" id="A0A498JNZ0"/>
<dbReference type="Proteomes" id="UP000290289">
    <property type="component" value="Chromosome 6"/>
</dbReference>
<feature type="compositionally biased region" description="Pro residues" evidence="1">
    <location>
        <begin position="9"/>
        <end position="18"/>
    </location>
</feature>
<accession>A0A498JNZ0</accession>
<dbReference type="EMBL" id="RDQH01000332">
    <property type="protein sequence ID" value="RXH95564.1"/>
    <property type="molecule type" value="Genomic_DNA"/>
</dbReference>
<evidence type="ECO:0008006" key="6">
    <source>
        <dbReference type="Google" id="ProtNLM"/>
    </source>
</evidence>
<evidence type="ECO:0000259" key="3">
    <source>
        <dbReference type="Pfam" id="PF14309"/>
    </source>
</evidence>
<keyword evidence="5" id="KW-1185">Reference proteome</keyword>
<dbReference type="PANTHER" id="PTHR47212">
    <property type="entry name" value="ADHESIN-LIKE PROTEIN, PUTATIVE (DUF3741)-RELATED"/>
    <property type="match status" value="1"/>
</dbReference>
<evidence type="ECO:0000313" key="4">
    <source>
        <dbReference type="EMBL" id="RXH95564.1"/>
    </source>
</evidence>
<feature type="compositionally biased region" description="Polar residues" evidence="1">
    <location>
        <begin position="696"/>
        <end position="710"/>
    </location>
</feature>
<comment type="caution">
    <text evidence="4">The sequence shown here is derived from an EMBL/GenBank/DDBJ whole genome shotgun (WGS) entry which is preliminary data.</text>
</comment>
<evidence type="ECO:0000259" key="2">
    <source>
        <dbReference type="Pfam" id="PF12552"/>
    </source>
</evidence>
<feature type="compositionally biased region" description="Polar residues" evidence="1">
    <location>
        <begin position="674"/>
        <end position="689"/>
    </location>
</feature>
<protein>
    <recommendedName>
        <fullName evidence="6">DUF3741 domain-containing protein</fullName>
    </recommendedName>
</protein>
<feature type="compositionally biased region" description="Polar residues" evidence="1">
    <location>
        <begin position="136"/>
        <end position="146"/>
    </location>
</feature>
<reference evidence="4 5" key="1">
    <citation type="submission" date="2018-10" db="EMBL/GenBank/DDBJ databases">
        <title>A high-quality apple genome assembly.</title>
        <authorList>
            <person name="Hu J."/>
        </authorList>
    </citation>
    <scope>NUCLEOTIDE SEQUENCE [LARGE SCALE GENOMIC DNA]</scope>
    <source>
        <strain evidence="5">cv. HFTH1</strain>
        <tissue evidence="4">Young leaf</tissue>
    </source>
</reference>
<dbReference type="STRING" id="3750.A0A498JNZ0"/>
<feature type="compositionally biased region" description="Basic and acidic residues" evidence="1">
    <location>
        <begin position="148"/>
        <end position="160"/>
    </location>
</feature>
<sequence length="1002" mass="113369">MARMTSPRSPMPKSPMPKSPMVCEKYETGCMWHLYGLFNFRQGHSNKKLLSHRRHLKRIDDGNLRTKLDLLNKIDEKCENMDVGTKNKTQTVDSDMASKRKLKGEELSTELRLNKNIASDQVKHLQSDSKFVGSLPKNNGKTSNNRQRSHDIPLHGLKNDTKHRKPSNSTSAEKPLNKLSSAALPEVLSNEVHRKKRRGCGCKSIDYVKYDQINENNHPPVQMNAADAITSQKIIDGVNHQSKQLSDALQILNSNKELFVELLQDPNSLIVKHIEDPRESQTRKHQSKSVCEENISECRTSKARQSKGPSGIHNLNSSDFYLSQESSYSDFAERKVVLKAGPPRLQNSSDGIYSCSSMQSYYSFNNDGESERPANFSLSRMKRKLRCAIGVSSKEQDLKTINATLQISPCQGSEDSKGKGVKIMRRNSPSTINSADSEVLSKSSFDIENRSNIGKVNECESSIGCETASTRGTGLQNPNISLVSQPKKKESETFAELLMKGNKDKNNFVRQTPKTCEGVASFPEYDFLPTRSPERDWENTFVDEPTRFSPYSNYQLVYENKSGLQKEKKTCYSTPLRQDVEAMPENKKLDDQLQVLDILRNIDIKGLGDKSRPKGCVQILESNSTMHRGETNSLEFPSESDSTNKVTTIEVKDTIHSGETSCLEVLSKPESTEKTNTIETSNATYQGETNPFEDQPLTSSPDVFSSTPSIQRVEDSDNIKDKREQPSPVSVLEQYFVDATSPASTIFEPAEEHHSHPLTRSHLDPETSSLREHQVISEYIKAVLQASTSNWDELSLMPHSSDQLLDPFLFDAVKLQANQFNSDCMLFLDCINEVLVEVYHTHLPCSPWVSFIKPIASRQFSENTVIHEVMKSVDRYLLPHSSPQKLQQIVEKDIACSGAWLDLRNDSEEVIFKMVEGPFQDWGRLSKEEYLKLQLKLISKPEIKMFSDCIDIYKRRAFNHPMLNNHTIQVYDQLFMCLLQCHARELLALIYWCGLHTPVTGS</sequence>
<gene>
    <name evidence="4" type="ORF">DVH24_008064</name>
</gene>